<keyword evidence="4" id="KW-1185">Reference proteome</keyword>
<dbReference type="InterPro" id="IPR036196">
    <property type="entry name" value="Ptyr_pPase_sf"/>
</dbReference>
<organism evidence="3 4">
    <name type="scientific">Galactobacter valiniphilus</name>
    <dbReference type="NCBI Taxonomy" id="2676122"/>
    <lineage>
        <taxon>Bacteria</taxon>
        <taxon>Bacillati</taxon>
        <taxon>Actinomycetota</taxon>
        <taxon>Actinomycetes</taxon>
        <taxon>Micrococcales</taxon>
        <taxon>Micrococcaceae</taxon>
        <taxon>Galactobacter</taxon>
    </lineage>
</organism>
<reference evidence="3 4" key="1">
    <citation type="submission" date="2018-07" db="EMBL/GenBank/DDBJ databases">
        <title>Arthrobacter sp. nov., isolated from raw cow's milk with high bacterial count.</title>
        <authorList>
            <person name="Hahne J."/>
            <person name="Isele D."/>
            <person name="Lipski A."/>
        </authorList>
    </citation>
    <scope>NUCLEOTIDE SEQUENCE [LARGE SCALE GENOMIC DNA]</scope>
    <source>
        <strain evidence="3 4">JZ R-35</strain>
    </source>
</reference>
<dbReference type="PANTHER" id="PTHR43428:SF1">
    <property type="entry name" value="ARSENATE REDUCTASE"/>
    <property type="match status" value="1"/>
</dbReference>
<dbReference type="PANTHER" id="PTHR43428">
    <property type="entry name" value="ARSENATE REDUCTASE"/>
    <property type="match status" value="1"/>
</dbReference>
<dbReference type="GO" id="GO:0046685">
    <property type="term" value="P:response to arsenic-containing substance"/>
    <property type="evidence" value="ECO:0007669"/>
    <property type="project" value="UniProtKB-KW"/>
</dbReference>
<evidence type="ECO:0000259" key="2">
    <source>
        <dbReference type="SMART" id="SM00226"/>
    </source>
</evidence>
<accession>A0A399J677</accession>
<dbReference type="InterPro" id="IPR023485">
    <property type="entry name" value="Ptyr_pPase"/>
</dbReference>
<proteinExistence type="predicted"/>
<evidence type="ECO:0000313" key="4">
    <source>
        <dbReference type="Proteomes" id="UP000265419"/>
    </source>
</evidence>
<evidence type="ECO:0000313" key="3">
    <source>
        <dbReference type="EMBL" id="RII40958.1"/>
    </source>
</evidence>
<gene>
    <name evidence="3" type="ORF">DWB68_15160</name>
</gene>
<dbReference type="RefSeq" id="WP_119425960.1">
    <property type="nucleotide sequence ID" value="NZ_QQXK01000044.1"/>
</dbReference>
<protein>
    <submittedName>
        <fullName evidence="3">Arsenate reductase ArsC</fullName>
    </submittedName>
</protein>
<comment type="caution">
    <text evidence="3">The sequence shown here is derived from an EMBL/GenBank/DDBJ whole genome shotgun (WGS) entry which is preliminary data.</text>
</comment>
<feature type="domain" description="Phosphotyrosine protein phosphatase I" evidence="2">
    <location>
        <begin position="85"/>
        <end position="210"/>
    </location>
</feature>
<dbReference type="Pfam" id="PF21234">
    <property type="entry name" value="Phosphatase-like_N"/>
    <property type="match status" value="1"/>
</dbReference>
<dbReference type="InterPro" id="IPR048716">
    <property type="entry name" value="Phosphatase-like_N"/>
</dbReference>
<evidence type="ECO:0000256" key="1">
    <source>
        <dbReference type="ARBA" id="ARBA00022849"/>
    </source>
</evidence>
<name>A0A399J677_9MICC</name>
<dbReference type="Gene3D" id="1.10.8.1060">
    <property type="entry name" value="Corynebacterium glutamicum thioredoxin-dependent arsenate reductase, N-terminal domain"/>
    <property type="match status" value="1"/>
</dbReference>
<dbReference type="NCBIfam" id="NF046112">
    <property type="entry name" value="MSMEG_6209_Nter"/>
    <property type="match status" value="1"/>
</dbReference>
<sequence>MSESNEVPAQFKDVHVLERAVDKLSDEYLGIFSPETIQRYVFESYATLGRTAKVRLYLATLAVRFASDRLAALAHAKGARPSKKPQVLFVCVQNAGRSQIAAALMEWTSLGAVDVRSAGSLPSGEVSSTAVALLEANGIDIQEAYPKPLTDDVVRASDYVITMGCGDACPIYPGKQYLDWDVADLDGATEAEAKVIYEDIRGRVQSLWKQLSD</sequence>
<keyword evidence="1" id="KW-0059">Arsenical resistance</keyword>
<dbReference type="Gene3D" id="3.40.50.2300">
    <property type="match status" value="1"/>
</dbReference>
<dbReference type="SUPFAM" id="SSF52788">
    <property type="entry name" value="Phosphotyrosine protein phosphatases I"/>
    <property type="match status" value="1"/>
</dbReference>
<dbReference type="SMART" id="SM00226">
    <property type="entry name" value="LMWPc"/>
    <property type="match status" value="1"/>
</dbReference>
<dbReference type="Proteomes" id="UP000265419">
    <property type="component" value="Unassembled WGS sequence"/>
</dbReference>
<dbReference type="AlphaFoldDB" id="A0A399J677"/>
<dbReference type="Pfam" id="PF01451">
    <property type="entry name" value="LMWPc"/>
    <property type="match status" value="1"/>
</dbReference>
<dbReference type="EMBL" id="QQXK01000044">
    <property type="protein sequence ID" value="RII40958.1"/>
    <property type="molecule type" value="Genomic_DNA"/>
</dbReference>